<feature type="region of interest" description="Disordered" evidence="17">
    <location>
        <begin position="57"/>
        <end position="80"/>
    </location>
</feature>
<evidence type="ECO:0000256" key="5">
    <source>
        <dbReference type="ARBA" id="ARBA00022553"/>
    </source>
</evidence>
<evidence type="ECO:0000256" key="13">
    <source>
        <dbReference type="ARBA" id="ARBA00059783"/>
    </source>
</evidence>
<feature type="transmembrane region" description="Helical" evidence="18">
    <location>
        <begin position="142"/>
        <end position="165"/>
    </location>
</feature>
<evidence type="ECO:0000256" key="12">
    <source>
        <dbReference type="ARBA" id="ARBA00023212"/>
    </source>
</evidence>
<dbReference type="Pfam" id="PF14927">
    <property type="entry name" value="Neurensin"/>
    <property type="match status" value="1"/>
</dbReference>
<evidence type="ECO:0000256" key="6">
    <source>
        <dbReference type="ARBA" id="ARBA00022927"/>
    </source>
</evidence>
<gene>
    <name evidence="20" type="ORF">XELAEV_18046361mg</name>
</gene>
<keyword evidence="18" id="KW-1133">Transmembrane helix</keyword>
<dbReference type="Gene3D" id="1.10.10.1540">
    <property type="entry name" value="Costar domain"/>
    <property type="match status" value="1"/>
</dbReference>
<dbReference type="PANTHER" id="PTHR16125">
    <property type="entry name" value="TRANSMEMBRANE PROTEIN 74"/>
    <property type="match status" value="1"/>
</dbReference>
<evidence type="ECO:0000256" key="15">
    <source>
        <dbReference type="ARBA" id="ARBA00073502"/>
    </source>
</evidence>
<keyword evidence="12" id="KW-0206">Cytoskeleton</keyword>
<accession>A0A974H0U1</accession>
<keyword evidence="9" id="KW-0010">Activator</keyword>
<name>A0A974H0U1_XENLA</name>
<dbReference type="PROSITE" id="PS50919">
    <property type="entry name" value="MIR"/>
    <property type="match status" value="1"/>
</dbReference>
<keyword evidence="4" id="KW-0963">Cytoplasm</keyword>
<evidence type="ECO:0000256" key="8">
    <source>
        <dbReference type="ARBA" id="ARBA00023015"/>
    </source>
</evidence>
<evidence type="ECO:0000259" key="19">
    <source>
        <dbReference type="PROSITE" id="PS50919"/>
    </source>
</evidence>
<keyword evidence="18" id="KW-0472">Membrane</keyword>
<dbReference type="Proteomes" id="UP000694892">
    <property type="component" value="Chromosome 9_10S"/>
</dbReference>
<dbReference type="FunFam" id="1.10.10.1540:FF:000001">
    <property type="entry name" value="Actin-binding Rho-activating protein a"/>
    <property type="match status" value="1"/>
</dbReference>
<evidence type="ECO:0000313" key="20">
    <source>
        <dbReference type="EMBL" id="OCT60346.1"/>
    </source>
</evidence>
<dbReference type="InterPro" id="IPR038095">
    <property type="entry name" value="Costars_sf"/>
</dbReference>
<feature type="region of interest" description="Disordered" evidence="17">
    <location>
        <begin position="265"/>
        <end position="284"/>
    </location>
</feature>
<evidence type="ECO:0000256" key="1">
    <source>
        <dbReference type="ARBA" id="ARBA00004204"/>
    </source>
</evidence>
<dbReference type="SMART" id="SM01283">
    <property type="entry name" value="Costars"/>
    <property type="match status" value="1"/>
</dbReference>
<sequence length="365" mass="41450">MACAESLELRNLPAGDGNISSHWEESRAFENPAYEEPKDSIFEDDLGHFHQCSPNPELRGQLGTAEASPHSEDSQTPETPPHSVDYGFICSLILLVSGIILVAIAYMIPREVRVSPESVSAREMERLEHYYAHLGTHLDKCIIAGLGLLTLGGTLLSLLLMVSICKGELYHRKKFPAARGPRKTYGSLNLRMRHITSDGGQLLVEHEVLHPTGNGASNYQIKIVTMSDLKREWQIRSEMHVKKQRLNPFSEEFDHTHAMSVRLQKGDHGYGRPEEGSRTEERGKRALRHIHKEVEEMVLVIREMGVRGRDGRVRVTFGRLFQRYERISDKVVGILLRARKHKKLEFEGEMLWQGVHDNVIITLLD</sequence>
<dbReference type="InterPro" id="IPR029695">
    <property type="entry name" value="TMEM74-like"/>
</dbReference>
<keyword evidence="18" id="KW-0812">Transmembrane</keyword>
<evidence type="ECO:0000256" key="9">
    <source>
        <dbReference type="ARBA" id="ARBA00023159"/>
    </source>
</evidence>
<evidence type="ECO:0000256" key="10">
    <source>
        <dbReference type="ARBA" id="ARBA00023163"/>
    </source>
</evidence>
<dbReference type="GO" id="GO:0015031">
    <property type="term" value="P:protein transport"/>
    <property type="evidence" value="ECO:0007669"/>
    <property type="project" value="UniProtKB-KW"/>
</dbReference>
<evidence type="ECO:0000256" key="11">
    <source>
        <dbReference type="ARBA" id="ARBA00023203"/>
    </source>
</evidence>
<keyword evidence="10" id="KW-0804">Transcription</keyword>
<evidence type="ECO:0000256" key="2">
    <source>
        <dbReference type="ARBA" id="ARBA00004245"/>
    </source>
</evidence>
<dbReference type="GO" id="GO:0003779">
    <property type="term" value="F:actin binding"/>
    <property type="evidence" value="ECO:0007669"/>
    <property type="project" value="UniProtKB-KW"/>
</dbReference>
<evidence type="ECO:0000256" key="4">
    <source>
        <dbReference type="ARBA" id="ARBA00022490"/>
    </source>
</evidence>
<evidence type="ECO:0000256" key="18">
    <source>
        <dbReference type="SAM" id="Phobius"/>
    </source>
</evidence>
<dbReference type="EMBL" id="CM004483">
    <property type="protein sequence ID" value="OCT60346.1"/>
    <property type="molecule type" value="Genomic_DNA"/>
</dbReference>
<evidence type="ECO:0000256" key="3">
    <source>
        <dbReference type="ARBA" id="ARBA00022448"/>
    </source>
</evidence>
<dbReference type="InterPro" id="IPR016093">
    <property type="entry name" value="MIR_motif"/>
</dbReference>
<feature type="transmembrane region" description="Helical" evidence="18">
    <location>
        <begin position="86"/>
        <end position="108"/>
    </location>
</feature>
<comment type="function">
    <text evidence="13">Acts as an activator of serum response factor (SRF)-dependent transcription possibly by inducing nuclear translocation of MKL1 or MKL2 and through a mechanism requiring Rho-actin signaling.</text>
</comment>
<dbReference type="GO" id="GO:0005856">
    <property type="term" value="C:cytoskeleton"/>
    <property type="evidence" value="ECO:0007669"/>
    <property type="project" value="UniProtKB-SubCell"/>
</dbReference>
<comment type="subcellular location">
    <subcellularLocation>
        <location evidence="2">Cytoplasm</location>
        <location evidence="2">Cytoskeleton</location>
    </subcellularLocation>
    <subcellularLocation>
        <location evidence="1">Cytoplasm</location>
        <location evidence="1">Myofibril</location>
        <location evidence="1">Sarcomere</location>
    </subcellularLocation>
</comment>
<evidence type="ECO:0000256" key="17">
    <source>
        <dbReference type="SAM" id="MobiDB-lite"/>
    </source>
</evidence>
<organism evidence="20 21">
    <name type="scientific">Xenopus laevis</name>
    <name type="common">African clawed frog</name>
    <dbReference type="NCBI Taxonomy" id="8355"/>
    <lineage>
        <taxon>Eukaryota</taxon>
        <taxon>Metazoa</taxon>
        <taxon>Chordata</taxon>
        <taxon>Craniata</taxon>
        <taxon>Vertebrata</taxon>
        <taxon>Euteleostomi</taxon>
        <taxon>Amphibia</taxon>
        <taxon>Batrachia</taxon>
        <taxon>Anura</taxon>
        <taxon>Pipoidea</taxon>
        <taxon>Pipidae</taxon>
        <taxon>Xenopodinae</taxon>
        <taxon>Xenopus</taxon>
        <taxon>Xenopus</taxon>
    </lineage>
</organism>
<evidence type="ECO:0000256" key="7">
    <source>
        <dbReference type="ARBA" id="ARBA00023010"/>
    </source>
</evidence>
<keyword evidence="5" id="KW-0597">Phosphoprotein</keyword>
<dbReference type="PANTHER" id="PTHR16125:SF4">
    <property type="entry name" value="TRANSMEMBRANE PROTEIN 74B"/>
    <property type="match status" value="1"/>
</dbReference>
<reference evidence="21" key="1">
    <citation type="journal article" date="2016" name="Nature">
        <title>Genome evolution in the allotetraploid frog Xenopus laevis.</title>
        <authorList>
            <person name="Session A.M."/>
            <person name="Uno Y."/>
            <person name="Kwon T."/>
            <person name="Chapman J.A."/>
            <person name="Toyoda A."/>
            <person name="Takahashi S."/>
            <person name="Fukui A."/>
            <person name="Hikosaka A."/>
            <person name="Suzuki A."/>
            <person name="Kondo M."/>
            <person name="van Heeringen S.J."/>
            <person name="Quigley I."/>
            <person name="Heinz S."/>
            <person name="Ogino H."/>
            <person name="Ochi H."/>
            <person name="Hellsten U."/>
            <person name="Lyons J.B."/>
            <person name="Simakov O."/>
            <person name="Putnam N."/>
            <person name="Stites J."/>
            <person name="Kuroki Y."/>
            <person name="Tanaka T."/>
            <person name="Michiue T."/>
            <person name="Watanabe M."/>
            <person name="Bogdanovic O."/>
            <person name="Lister R."/>
            <person name="Georgiou G."/>
            <person name="Paranjpe S.S."/>
            <person name="van Kruijsbergen I."/>
            <person name="Shu S."/>
            <person name="Carlson J."/>
            <person name="Kinoshita T."/>
            <person name="Ohta Y."/>
            <person name="Mawaribuchi S."/>
            <person name="Jenkins J."/>
            <person name="Grimwood J."/>
            <person name="Schmutz J."/>
            <person name="Mitros T."/>
            <person name="Mozaffari S.V."/>
            <person name="Suzuki Y."/>
            <person name="Haramoto Y."/>
            <person name="Yamamoto T.S."/>
            <person name="Takagi C."/>
            <person name="Heald R."/>
            <person name="Miller K."/>
            <person name="Haudenschild C."/>
            <person name="Kitzman J."/>
            <person name="Nakayama T."/>
            <person name="Izutsu Y."/>
            <person name="Robert J."/>
            <person name="Fortriede J."/>
            <person name="Burns K."/>
            <person name="Lotay V."/>
            <person name="Karimi K."/>
            <person name="Yasuoka Y."/>
            <person name="Dichmann D.S."/>
            <person name="Flajnik M.F."/>
            <person name="Houston D.W."/>
            <person name="Shendure J."/>
            <person name="DuPasquier L."/>
            <person name="Vize P.D."/>
            <person name="Zorn A.M."/>
            <person name="Ito M."/>
            <person name="Marcotte E.M."/>
            <person name="Wallingford J.B."/>
            <person name="Ito Y."/>
            <person name="Asashima M."/>
            <person name="Ueno N."/>
            <person name="Matsuda Y."/>
            <person name="Veenstra G.J."/>
            <person name="Fujiyama A."/>
            <person name="Harland R.M."/>
            <person name="Taira M."/>
            <person name="Rokhsar D.S."/>
        </authorList>
    </citation>
    <scope>NUCLEOTIDE SEQUENCE [LARGE SCALE GENOMIC DNA]</scope>
    <source>
        <strain evidence="21">J</strain>
    </source>
</reference>
<dbReference type="AlphaFoldDB" id="A0A974H0U1"/>
<evidence type="ECO:0000256" key="14">
    <source>
        <dbReference type="ARBA" id="ARBA00063019"/>
    </source>
</evidence>
<keyword evidence="11" id="KW-0009">Actin-binding</keyword>
<evidence type="ECO:0000313" key="21">
    <source>
        <dbReference type="Proteomes" id="UP000694892"/>
    </source>
</evidence>
<proteinExistence type="predicted"/>
<keyword evidence="7" id="KW-0811">Translocation</keyword>
<feature type="domain" description="MIR" evidence="19">
    <location>
        <begin position="180"/>
        <end position="238"/>
    </location>
</feature>
<dbReference type="Pfam" id="PF14705">
    <property type="entry name" value="Costars"/>
    <property type="match status" value="1"/>
</dbReference>
<dbReference type="InterPro" id="IPR027817">
    <property type="entry name" value="Costars_dom"/>
</dbReference>
<comment type="subunit">
    <text evidence="14">Binds F-actin and ABLIM1, ABLIM2 and ABLIM3. Interaction with ABLIM2 and ABLIM3 enhances activity.</text>
</comment>
<dbReference type="GO" id="GO:0030017">
    <property type="term" value="C:sarcomere"/>
    <property type="evidence" value="ECO:0007669"/>
    <property type="project" value="UniProtKB-SubCell"/>
</dbReference>
<evidence type="ECO:0000256" key="16">
    <source>
        <dbReference type="ARBA" id="ARBA00076363"/>
    </source>
</evidence>
<keyword evidence="8" id="KW-0805">Transcription regulation</keyword>
<keyword evidence="6" id="KW-0653">Protein transport</keyword>
<protein>
    <recommendedName>
        <fullName evidence="15">Actin-binding Rho-activating protein</fullName>
    </recommendedName>
    <alternativeName>
        <fullName evidence="16">Striated muscle activator of Rho-dependent signaling</fullName>
    </alternativeName>
</protein>
<keyword evidence="3" id="KW-0813">Transport</keyword>